<dbReference type="InterPro" id="IPR030379">
    <property type="entry name" value="G_SEPTIN_dom"/>
</dbReference>
<dbReference type="STRING" id="1314781.A0A165CDH5"/>
<organism evidence="4 5">
    <name type="scientific">Exidia glandulosa HHB12029</name>
    <dbReference type="NCBI Taxonomy" id="1314781"/>
    <lineage>
        <taxon>Eukaryota</taxon>
        <taxon>Fungi</taxon>
        <taxon>Dikarya</taxon>
        <taxon>Basidiomycota</taxon>
        <taxon>Agaricomycotina</taxon>
        <taxon>Agaricomycetes</taxon>
        <taxon>Auriculariales</taxon>
        <taxon>Exidiaceae</taxon>
        <taxon>Exidia</taxon>
    </lineage>
</organism>
<proteinExistence type="inferred from homology"/>
<feature type="region of interest" description="Disordered" evidence="2">
    <location>
        <begin position="284"/>
        <end position="322"/>
    </location>
</feature>
<keyword evidence="5" id="KW-1185">Reference proteome</keyword>
<sequence>MVLGFGRRSTSKKPDEGAIKVSPSLPDLAQAQQSIPWPANLVDPSAVNEARNQAPNATPSKMSFQAVRGVIPFHKPFKGGEQATVDGDGSIAAIYQQKQPPSAFNRSSAHSMFSSQRSHRRPRVAPTFNLMVAGGQGTGKTSLLRLLLDTCDVSPNATADQRAGVERFALSSSRATRALQTACIEICETKHDRVLLTVIDTPGLDYSQGAELGLERSVSGVVKYLDLQFAETMGEESKVVRQNKGDQHVHLCIYLIDPDSVVTQAVRRAKLALPRLTRSQTSLRYRPDDLSSVSSGESSDSSSDDEDTPASPRTKDAERHRLTMNPAEIRVIKRLSTRVNVLPVVARADSLTDEKLASIKRAVRRDLLEAGVGFGVFDNLDLKGEGRKSHRRPQGQAQTDPGPEPTEEEERDSRPKVVQIKKPRFATLTRSRSKRNLQELDAELFGESHQPVVGEDGTGGAGTASQARDVAALLPFAVIAPEMPRQKHQRRHKKSTNGNGHAHPIAPATDDGHQSIIASTPEPADPDVSTTSERRRSTGAMDFSAPNSPGGQSLSTYDGQSGLSYLMSPKHLNMRGRFLRKFRWGTVDVLDPQHCDFAALRTAVLNTHLKALKASTKDVLYEQFRTEKLLARRATRNINDEDRKRLLADLGI</sequence>
<evidence type="ECO:0000259" key="3">
    <source>
        <dbReference type="PROSITE" id="PS51719"/>
    </source>
</evidence>
<evidence type="ECO:0000256" key="1">
    <source>
        <dbReference type="RuleBase" id="RU004560"/>
    </source>
</evidence>
<dbReference type="EMBL" id="KV426335">
    <property type="protein sequence ID" value="KZV82272.1"/>
    <property type="molecule type" value="Genomic_DNA"/>
</dbReference>
<dbReference type="PANTHER" id="PTHR18884">
    <property type="entry name" value="SEPTIN"/>
    <property type="match status" value="1"/>
</dbReference>
<gene>
    <name evidence="4" type="ORF">EXIGLDRAFT_657322</name>
</gene>
<keyword evidence="1" id="KW-0547">Nucleotide-binding</keyword>
<accession>A0A165CDH5</accession>
<dbReference type="Proteomes" id="UP000077266">
    <property type="component" value="Unassembled WGS sequence"/>
</dbReference>
<dbReference type="PROSITE" id="PS51719">
    <property type="entry name" value="G_SEPTIN"/>
    <property type="match status" value="1"/>
</dbReference>
<feature type="region of interest" description="Disordered" evidence="2">
    <location>
        <begin position="1"/>
        <end position="25"/>
    </location>
</feature>
<feature type="domain" description="Septin-type G" evidence="3">
    <location>
        <begin position="124"/>
        <end position="631"/>
    </location>
</feature>
<dbReference type="Pfam" id="PF00735">
    <property type="entry name" value="Septin"/>
    <property type="match status" value="3"/>
</dbReference>
<dbReference type="AlphaFoldDB" id="A0A165CDH5"/>
<feature type="compositionally biased region" description="Basic residues" evidence="2">
    <location>
        <begin position="486"/>
        <end position="495"/>
    </location>
</feature>
<dbReference type="GO" id="GO:0005525">
    <property type="term" value="F:GTP binding"/>
    <property type="evidence" value="ECO:0007669"/>
    <property type="project" value="UniProtKB-KW"/>
</dbReference>
<evidence type="ECO:0000313" key="4">
    <source>
        <dbReference type="EMBL" id="KZV82272.1"/>
    </source>
</evidence>
<protein>
    <recommendedName>
        <fullName evidence="3">Septin-type G domain-containing protein</fullName>
    </recommendedName>
</protein>
<reference evidence="4 5" key="1">
    <citation type="journal article" date="2016" name="Mol. Biol. Evol.">
        <title>Comparative Genomics of Early-Diverging Mushroom-Forming Fungi Provides Insights into the Origins of Lignocellulose Decay Capabilities.</title>
        <authorList>
            <person name="Nagy L.G."/>
            <person name="Riley R."/>
            <person name="Tritt A."/>
            <person name="Adam C."/>
            <person name="Daum C."/>
            <person name="Floudas D."/>
            <person name="Sun H."/>
            <person name="Yadav J.S."/>
            <person name="Pangilinan J."/>
            <person name="Larsson K.H."/>
            <person name="Matsuura K."/>
            <person name="Barry K."/>
            <person name="Labutti K."/>
            <person name="Kuo R."/>
            <person name="Ohm R.A."/>
            <person name="Bhattacharya S.S."/>
            <person name="Shirouzu T."/>
            <person name="Yoshinaga Y."/>
            <person name="Martin F.M."/>
            <person name="Grigoriev I.V."/>
            <person name="Hibbett D.S."/>
        </authorList>
    </citation>
    <scope>NUCLEOTIDE SEQUENCE [LARGE SCALE GENOMIC DNA]</scope>
    <source>
        <strain evidence="4 5">HHB12029</strain>
    </source>
</reference>
<dbReference type="SUPFAM" id="SSF52540">
    <property type="entry name" value="P-loop containing nucleoside triphosphate hydrolases"/>
    <property type="match status" value="1"/>
</dbReference>
<dbReference type="Gene3D" id="3.40.50.300">
    <property type="entry name" value="P-loop containing nucleotide triphosphate hydrolases"/>
    <property type="match status" value="1"/>
</dbReference>
<keyword evidence="1" id="KW-0342">GTP-binding</keyword>
<dbReference type="InterPro" id="IPR027417">
    <property type="entry name" value="P-loop_NTPase"/>
</dbReference>
<feature type="region of interest" description="Disordered" evidence="2">
    <location>
        <begin position="379"/>
        <end position="465"/>
    </location>
</feature>
<feature type="compositionally biased region" description="Polar residues" evidence="2">
    <location>
        <begin position="545"/>
        <end position="556"/>
    </location>
</feature>
<feature type="compositionally biased region" description="Low complexity" evidence="2">
    <location>
        <begin position="290"/>
        <end position="301"/>
    </location>
</feature>
<name>A0A165CDH5_EXIGL</name>
<comment type="similarity">
    <text evidence="1">Belongs to the TRAFAC class TrmE-Era-EngA-EngB-Septin-like GTPase superfamily. Septin GTPase family.</text>
</comment>
<dbReference type="OrthoDB" id="10261408at2759"/>
<evidence type="ECO:0000313" key="5">
    <source>
        <dbReference type="Proteomes" id="UP000077266"/>
    </source>
</evidence>
<feature type="region of interest" description="Disordered" evidence="2">
    <location>
        <begin position="480"/>
        <end position="556"/>
    </location>
</feature>
<evidence type="ECO:0000256" key="2">
    <source>
        <dbReference type="SAM" id="MobiDB-lite"/>
    </source>
</evidence>
<dbReference type="InParanoid" id="A0A165CDH5"/>